<organism evidence="2 3">
    <name type="scientific">Staphylococcus microti</name>
    <dbReference type="NCBI Taxonomy" id="569857"/>
    <lineage>
        <taxon>Bacteria</taxon>
        <taxon>Bacillati</taxon>
        <taxon>Bacillota</taxon>
        <taxon>Bacilli</taxon>
        <taxon>Bacillales</taxon>
        <taxon>Staphylococcaceae</taxon>
        <taxon>Staphylococcus</taxon>
    </lineage>
</organism>
<proteinExistence type="predicted"/>
<feature type="transmembrane region" description="Helical" evidence="1">
    <location>
        <begin position="147"/>
        <end position="167"/>
    </location>
</feature>
<sequence>MKMRFKKLFPLLVTLAGAGRRKLFVKMSFLSRSLPTEEVNRIQKLLNYDGTRAYFYFGVLILLVFIAACFVYYFVSSFLRILSNRWFRIKNVTVVNNLFFITLGFSILTHDLMGGWLIIFNPAMVLGVLCMATFLWKKQSRLTLNDLSYLACLYMFLVLMNIVLWIVF</sequence>
<name>A0A380GY29_9STAP</name>
<evidence type="ECO:0000256" key="1">
    <source>
        <dbReference type="SAM" id="Phobius"/>
    </source>
</evidence>
<keyword evidence="1" id="KW-1133">Transmembrane helix</keyword>
<keyword evidence="1" id="KW-0472">Membrane</keyword>
<feature type="transmembrane region" description="Helical" evidence="1">
    <location>
        <begin position="53"/>
        <end position="75"/>
    </location>
</feature>
<accession>A0A380GY29</accession>
<feature type="transmembrane region" description="Helical" evidence="1">
    <location>
        <begin position="114"/>
        <end position="135"/>
    </location>
</feature>
<gene>
    <name evidence="2" type="ORF">NCTC13832_02135</name>
</gene>
<dbReference type="Proteomes" id="UP000254100">
    <property type="component" value="Unassembled WGS sequence"/>
</dbReference>
<reference evidence="2 3" key="1">
    <citation type="submission" date="2018-06" db="EMBL/GenBank/DDBJ databases">
        <authorList>
            <consortium name="Pathogen Informatics"/>
            <person name="Doyle S."/>
        </authorList>
    </citation>
    <scope>NUCLEOTIDE SEQUENCE [LARGE SCALE GENOMIC DNA]</scope>
    <source>
        <strain evidence="2 3">NCTC13832</strain>
    </source>
</reference>
<dbReference type="RefSeq" id="WP_115301260.1">
    <property type="nucleotide sequence ID" value="NZ_JXWY01000002.1"/>
</dbReference>
<dbReference type="EMBL" id="UHDT01000001">
    <property type="protein sequence ID" value="SUM58387.1"/>
    <property type="molecule type" value="Genomic_DNA"/>
</dbReference>
<protein>
    <submittedName>
        <fullName evidence="2">Uncharacterized protein</fullName>
    </submittedName>
</protein>
<evidence type="ECO:0000313" key="2">
    <source>
        <dbReference type="EMBL" id="SUM58387.1"/>
    </source>
</evidence>
<keyword evidence="1" id="KW-0812">Transmembrane</keyword>
<dbReference type="AlphaFoldDB" id="A0A380GY29"/>
<evidence type="ECO:0000313" key="3">
    <source>
        <dbReference type="Proteomes" id="UP000254100"/>
    </source>
</evidence>
<feature type="transmembrane region" description="Helical" evidence="1">
    <location>
        <begin position="87"/>
        <end position="108"/>
    </location>
</feature>